<dbReference type="HOGENOM" id="CLU_1213725_0_0_10"/>
<organism evidence="2 3">
    <name type="scientific">Flagellimonas lutaonensis</name>
    <dbReference type="NCBI Taxonomy" id="516051"/>
    <lineage>
        <taxon>Bacteria</taxon>
        <taxon>Pseudomonadati</taxon>
        <taxon>Bacteroidota</taxon>
        <taxon>Flavobacteriia</taxon>
        <taxon>Flavobacteriales</taxon>
        <taxon>Flavobacteriaceae</taxon>
        <taxon>Flagellimonas</taxon>
    </lineage>
</organism>
<gene>
    <name evidence="2" type="ORF">VC82_539</name>
</gene>
<dbReference type="PROSITE" id="PS51257">
    <property type="entry name" value="PROKAR_LIPOPROTEIN"/>
    <property type="match status" value="1"/>
</dbReference>
<keyword evidence="3" id="KW-1185">Reference proteome</keyword>
<protein>
    <recommendedName>
        <fullName evidence="4">Lipoprotein</fullName>
    </recommendedName>
</protein>
<accession>A0A0D5YQL0</accession>
<feature type="signal peptide" evidence="1">
    <location>
        <begin position="1"/>
        <end position="26"/>
    </location>
</feature>
<dbReference type="EMBL" id="CP011071">
    <property type="protein sequence ID" value="AKA34214.1"/>
    <property type="molecule type" value="Genomic_DNA"/>
</dbReference>
<sequence length="228" mass="25578">MKHIAFFSMFLLLVLLGSCQPPVVFGEPQPADTESLAQIPEAYWGVYWCNADSASLFVDRHAFVKRKEIFVKLTETEIAESPELQLLNGELHVNGWGQSFPMEQKGDTIISTVVLRDTLFAIGGHQVLKQLKGHLILNKKLDENTWAVLVASQKDDILSLAQADLPEDLSRLKGITPVKALANDNDEKTQIFITPTKEEFEQILNERLLFESSCSVFERVIPSSIPLQ</sequence>
<evidence type="ECO:0000256" key="1">
    <source>
        <dbReference type="SAM" id="SignalP"/>
    </source>
</evidence>
<dbReference type="STRING" id="516051.VC82_539"/>
<evidence type="ECO:0008006" key="4">
    <source>
        <dbReference type="Google" id="ProtNLM"/>
    </source>
</evidence>
<evidence type="ECO:0000313" key="2">
    <source>
        <dbReference type="EMBL" id="AKA34214.1"/>
    </source>
</evidence>
<dbReference type="RefSeq" id="WP_157517953.1">
    <property type="nucleotide sequence ID" value="NZ_CP011071.1"/>
</dbReference>
<reference evidence="2 3" key="1">
    <citation type="submission" date="2015-03" db="EMBL/GenBank/DDBJ databases">
        <title>Complete genome sequence of Muricauda lutaonensis CC-HSB-11T, isolated from a coastal hot spring.</title>
        <authorList>
            <person name="Kim K.M."/>
        </authorList>
    </citation>
    <scope>NUCLEOTIDE SEQUENCE [LARGE SCALE GENOMIC DNA]</scope>
    <source>
        <strain evidence="2 3">CC-HSB-11</strain>
    </source>
</reference>
<dbReference type="KEGG" id="mlt:VC82_539"/>
<proteinExistence type="predicted"/>
<keyword evidence="1" id="KW-0732">Signal</keyword>
<feature type="chain" id="PRO_5002300373" description="Lipoprotein" evidence="1">
    <location>
        <begin position="27"/>
        <end position="228"/>
    </location>
</feature>
<name>A0A0D5YQL0_9FLAO</name>
<evidence type="ECO:0000313" key="3">
    <source>
        <dbReference type="Proteomes" id="UP000032726"/>
    </source>
</evidence>
<dbReference type="AlphaFoldDB" id="A0A0D5YQL0"/>
<dbReference type="OrthoDB" id="1175595at2"/>
<dbReference type="Proteomes" id="UP000032726">
    <property type="component" value="Chromosome"/>
</dbReference>